<evidence type="ECO:0000313" key="1">
    <source>
        <dbReference type="EMBL" id="GBO46077.1"/>
    </source>
</evidence>
<protein>
    <submittedName>
        <fullName evidence="1">Uncharacterized protein</fullName>
    </submittedName>
</protein>
<proteinExistence type="predicted"/>
<dbReference type="Proteomes" id="UP000499080">
    <property type="component" value="Unassembled WGS sequence"/>
</dbReference>
<reference evidence="1 2" key="1">
    <citation type="journal article" date="2019" name="Sci. Rep.">
        <title>Orb-weaving spider Araneus ventricosus genome elucidates the spidroin gene catalogue.</title>
        <authorList>
            <person name="Kono N."/>
            <person name="Nakamura H."/>
            <person name="Ohtoshi R."/>
            <person name="Moran D.A.P."/>
            <person name="Shinohara A."/>
            <person name="Yoshida Y."/>
            <person name="Fujiwara M."/>
            <person name="Mori M."/>
            <person name="Tomita M."/>
            <person name="Arakawa K."/>
        </authorList>
    </citation>
    <scope>NUCLEOTIDE SEQUENCE [LARGE SCALE GENOMIC DNA]</scope>
</reference>
<dbReference type="AlphaFoldDB" id="A0A4Y2XCV6"/>
<accession>A0A4Y2XCV6</accession>
<evidence type="ECO:0000313" key="2">
    <source>
        <dbReference type="Proteomes" id="UP000499080"/>
    </source>
</evidence>
<gene>
    <name evidence="1" type="ORF">AVEN_130017_1</name>
</gene>
<organism evidence="1 2">
    <name type="scientific">Araneus ventricosus</name>
    <name type="common">Orbweaver spider</name>
    <name type="synonym">Epeira ventricosa</name>
    <dbReference type="NCBI Taxonomy" id="182803"/>
    <lineage>
        <taxon>Eukaryota</taxon>
        <taxon>Metazoa</taxon>
        <taxon>Ecdysozoa</taxon>
        <taxon>Arthropoda</taxon>
        <taxon>Chelicerata</taxon>
        <taxon>Arachnida</taxon>
        <taxon>Araneae</taxon>
        <taxon>Araneomorphae</taxon>
        <taxon>Entelegynae</taxon>
        <taxon>Araneoidea</taxon>
        <taxon>Araneidae</taxon>
        <taxon>Araneus</taxon>
    </lineage>
</organism>
<name>A0A4Y2XCV6_ARAVE</name>
<sequence length="153" mass="17756">MKRLKISAFSKRPYQIQQFGFLFADSFRNIHCQTVSPRLFAEICDSLFLSVGISQNLEVQPFHQARLGDDIFSAMDESWPDQSIWNVVFRKQMLIFLMGISEVAGIVTIREIEIYHHYKYKLLRLDVISNRVAILASLKASARKVAIFQNTWP</sequence>
<keyword evidence="2" id="KW-1185">Reference proteome</keyword>
<comment type="caution">
    <text evidence="1">The sequence shown here is derived from an EMBL/GenBank/DDBJ whole genome shotgun (WGS) entry which is preliminary data.</text>
</comment>
<dbReference type="EMBL" id="BGPR01073538">
    <property type="protein sequence ID" value="GBO46077.1"/>
    <property type="molecule type" value="Genomic_DNA"/>
</dbReference>